<dbReference type="AlphaFoldDB" id="A0AAD7ZLB0"/>
<dbReference type="GO" id="GO:0005634">
    <property type="term" value="C:nucleus"/>
    <property type="evidence" value="ECO:0007669"/>
    <property type="project" value="TreeGrafter"/>
</dbReference>
<dbReference type="GO" id="GO:0003950">
    <property type="term" value="F:NAD+ poly-ADP-ribosyltransferase activity"/>
    <property type="evidence" value="ECO:0007669"/>
    <property type="project" value="UniProtKB-UniRule"/>
</dbReference>
<feature type="domain" description="PARP catalytic" evidence="3">
    <location>
        <begin position="72"/>
        <end position="257"/>
    </location>
</feature>
<keyword evidence="1" id="KW-0808">Transferase</keyword>
<dbReference type="EC" id="2.4.2.-" evidence="1"/>
<sequence>MAGYVPHDSWQYRGEFYDEDYSSSSEYESGEYEEYYEEYYEDQDDEDSSSSCEDEEEEEEIYILDEILDKYLPQTWSDVDDYSQAELVELHRHSTEFIDVVDQIRSTLNVRIHRVERVQNPFLWGSYLLMKGEYKKRLNNHPTEMVLFHATSENNVRSIAENNFNWRRTVRSKFGKGVSFSPSAKYANKYCNMKVGSNRALILSRVLVGKIQNGSSQRKISDDGYDTSIGNGKSVYVKYGDNEYYPEYVAYYRYNQY</sequence>
<dbReference type="PANTHER" id="PTHR45740:SF2">
    <property type="entry name" value="POLY [ADP-RIBOSE] POLYMERASE"/>
    <property type="match status" value="1"/>
</dbReference>
<proteinExistence type="predicted"/>
<evidence type="ECO:0000256" key="2">
    <source>
        <dbReference type="SAM" id="MobiDB-lite"/>
    </source>
</evidence>
<dbReference type="GO" id="GO:1990404">
    <property type="term" value="F:NAD+-protein mono-ADP-ribosyltransferase activity"/>
    <property type="evidence" value="ECO:0007669"/>
    <property type="project" value="TreeGrafter"/>
</dbReference>
<keyword evidence="1" id="KW-0520">NAD</keyword>
<dbReference type="EMBL" id="JASPKZ010007816">
    <property type="protein sequence ID" value="KAJ9582227.1"/>
    <property type="molecule type" value="Genomic_DNA"/>
</dbReference>
<evidence type="ECO:0000313" key="4">
    <source>
        <dbReference type="EMBL" id="KAJ9582227.1"/>
    </source>
</evidence>
<keyword evidence="1" id="KW-0328">Glycosyltransferase</keyword>
<name>A0AAD7ZLB0_DIPPU</name>
<organism evidence="4 5">
    <name type="scientific">Diploptera punctata</name>
    <name type="common">Pacific beetle cockroach</name>
    <dbReference type="NCBI Taxonomy" id="6984"/>
    <lineage>
        <taxon>Eukaryota</taxon>
        <taxon>Metazoa</taxon>
        <taxon>Ecdysozoa</taxon>
        <taxon>Arthropoda</taxon>
        <taxon>Hexapoda</taxon>
        <taxon>Insecta</taxon>
        <taxon>Pterygota</taxon>
        <taxon>Neoptera</taxon>
        <taxon>Polyneoptera</taxon>
        <taxon>Dictyoptera</taxon>
        <taxon>Blattodea</taxon>
        <taxon>Blaberoidea</taxon>
        <taxon>Blaberidae</taxon>
        <taxon>Diplopterinae</taxon>
        <taxon>Diploptera</taxon>
    </lineage>
</organism>
<gene>
    <name evidence="4" type="ORF">L9F63_003437</name>
</gene>
<comment type="caution">
    <text evidence="4">The sequence shown here is derived from an EMBL/GenBank/DDBJ whole genome shotgun (WGS) entry which is preliminary data.</text>
</comment>
<dbReference type="Gene3D" id="3.90.228.10">
    <property type="match status" value="1"/>
</dbReference>
<dbReference type="InterPro" id="IPR051712">
    <property type="entry name" value="ARTD-AVP"/>
</dbReference>
<accession>A0AAD7ZLB0</accession>
<dbReference type="PROSITE" id="PS51059">
    <property type="entry name" value="PARP_CATALYTIC"/>
    <property type="match status" value="1"/>
</dbReference>
<reference evidence="4" key="2">
    <citation type="submission" date="2023-05" db="EMBL/GenBank/DDBJ databases">
        <authorList>
            <person name="Fouks B."/>
        </authorList>
    </citation>
    <scope>NUCLEOTIDE SEQUENCE</scope>
    <source>
        <strain evidence="4">Stay&amp;Tobe</strain>
        <tissue evidence="4">Testes</tissue>
    </source>
</reference>
<feature type="region of interest" description="Disordered" evidence="2">
    <location>
        <begin position="38"/>
        <end position="58"/>
    </location>
</feature>
<dbReference type="InterPro" id="IPR012317">
    <property type="entry name" value="Poly(ADP-ribose)pol_cat_dom"/>
</dbReference>
<evidence type="ECO:0000256" key="1">
    <source>
        <dbReference type="RuleBase" id="RU362114"/>
    </source>
</evidence>
<dbReference type="Pfam" id="PF00644">
    <property type="entry name" value="PARP"/>
    <property type="match status" value="1"/>
</dbReference>
<keyword evidence="5" id="KW-1185">Reference proteome</keyword>
<dbReference type="PANTHER" id="PTHR45740">
    <property type="entry name" value="POLY [ADP-RIBOSE] POLYMERASE"/>
    <property type="match status" value="1"/>
</dbReference>
<protein>
    <recommendedName>
        <fullName evidence="1">Poly [ADP-ribose] polymerase</fullName>
        <shortName evidence="1">PARP</shortName>
        <ecNumber evidence="1">2.4.2.-</ecNumber>
    </recommendedName>
</protein>
<dbReference type="Proteomes" id="UP001233999">
    <property type="component" value="Unassembled WGS sequence"/>
</dbReference>
<evidence type="ECO:0000313" key="5">
    <source>
        <dbReference type="Proteomes" id="UP001233999"/>
    </source>
</evidence>
<dbReference type="SUPFAM" id="SSF56399">
    <property type="entry name" value="ADP-ribosylation"/>
    <property type="match status" value="1"/>
</dbReference>
<reference evidence="4" key="1">
    <citation type="journal article" date="2023" name="IScience">
        <title>Live-bearing cockroach genome reveals convergent evolutionary mechanisms linked to viviparity in insects and beyond.</title>
        <authorList>
            <person name="Fouks B."/>
            <person name="Harrison M.C."/>
            <person name="Mikhailova A.A."/>
            <person name="Marchal E."/>
            <person name="English S."/>
            <person name="Carruthers M."/>
            <person name="Jennings E.C."/>
            <person name="Chiamaka E.L."/>
            <person name="Frigard R.A."/>
            <person name="Pippel M."/>
            <person name="Attardo G.M."/>
            <person name="Benoit J.B."/>
            <person name="Bornberg-Bauer E."/>
            <person name="Tobe S.S."/>
        </authorList>
    </citation>
    <scope>NUCLEOTIDE SEQUENCE</scope>
    <source>
        <strain evidence="4">Stay&amp;Tobe</strain>
    </source>
</reference>
<evidence type="ECO:0000259" key="3">
    <source>
        <dbReference type="PROSITE" id="PS51059"/>
    </source>
</evidence>